<name>A0A183U2T1_TOXCA</name>
<dbReference type="AlphaFoldDB" id="A0A183U2T1"/>
<evidence type="ECO:0000313" key="1">
    <source>
        <dbReference type="EMBL" id="VDM28518.1"/>
    </source>
</evidence>
<accession>A0A183U2T1</accession>
<sequence length="111" mass="12123">MLAQWRTATNASTNAFLLRQTVLPQPAMKGVCALDESQYLPTSAIPFCGNPRSLVVKVGEAASCVYRMTKISVTKRHYRCSECETITEAASAKKWSKLITTCGSITSPHDP</sequence>
<reference evidence="1 2" key="2">
    <citation type="submission" date="2018-11" db="EMBL/GenBank/DDBJ databases">
        <authorList>
            <consortium name="Pathogen Informatics"/>
        </authorList>
    </citation>
    <scope>NUCLEOTIDE SEQUENCE [LARGE SCALE GENOMIC DNA]</scope>
</reference>
<proteinExistence type="predicted"/>
<dbReference type="EMBL" id="UYWY01003071">
    <property type="protein sequence ID" value="VDM28518.1"/>
    <property type="molecule type" value="Genomic_DNA"/>
</dbReference>
<protein>
    <submittedName>
        <fullName evidence="3">Transposase</fullName>
    </submittedName>
</protein>
<dbReference type="WBParaSite" id="TCNE_0000280101-mRNA-1">
    <property type="protein sequence ID" value="TCNE_0000280101-mRNA-1"/>
    <property type="gene ID" value="TCNE_0000280101"/>
</dbReference>
<organism evidence="2 3">
    <name type="scientific">Toxocara canis</name>
    <name type="common">Canine roundworm</name>
    <dbReference type="NCBI Taxonomy" id="6265"/>
    <lineage>
        <taxon>Eukaryota</taxon>
        <taxon>Metazoa</taxon>
        <taxon>Ecdysozoa</taxon>
        <taxon>Nematoda</taxon>
        <taxon>Chromadorea</taxon>
        <taxon>Rhabditida</taxon>
        <taxon>Spirurina</taxon>
        <taxon>Ascaridomorpha</taxon>
        <taxon>Ascaridoidea</taxon>
        <taxon>Toxocaridae</taxon>
        <taxon>Toxocara</taxon>
    </lineage>
</organism>
<evidence type="ECO:0000313" key="2">
    <source>
        <dbReference type="Proteomes" id="UP000050794"/>
    </source>
</evidence>
<gene>
    <name evidence="1" type="ORF">TCNE_LOCUS2801</name>
</gene>
<dbReference type="Proteomes" id="UP000050794">
    <property type="component" value="Unassembled WGS sequence"/>
</dbReference>
<evidence type="ECO:0000313" key="3">
    <source>
        <dbReference type="WBParaSite" id="TCNE_0000280101-mRNA-1"/>
    </source>
</evidence>
<keyword evidence="2" id="KW-1185">Reference proteome</keyword>
<reference evidence="3" key="1">
    <citation type="submission" date="2016-06" db="UniProtKB">
        <authorList>
            <consortium name="WormBaseParasite"/>
        </authorList>
    </citation>
    <scope>IDENTIFICATION</scope>
</reference>